<accession>A0A0D2DST7</accession>
<keyword evidence="5" id="KW-0378">Hydrolase</keyword>
<evidence type="ECO:0000256" key="1">
    <source>
        <dbReference type="ARBA" id="ARBA00004123"/>
    </source>
</evidence>
<feature type="compositionally biased region" description="Polar residues" evidence="12">
    <location>
        <begin position="43"/>
        <end position="66"/>
    </location>
</feature>
<keyword evidence="14" id="KW-1185">Reference proteome</keyword>
<comment type="subcellular location">
    <subcellularLocation>
        <location evidence="1">Nucleus</location>
    </subcellularLocation>
</comment>
<keyword evidence="7" id="KW-0234">DNA repair</keyword>
<evidence type="ECO:0000313" key="14">
    <source>
        <dbReference type="Proteomes" id="UP000053342"/>
    </source>
</evidence>
<evidence type="ECO:0000256" key="7">
    <source>
        <dbReference type="ARBA" id="ARBA00023204"/>
    </source>
</evidence>
<dbReference type="GO" id="GO:0005634">
    <property type="term" value="C:nucleus"/>
    <property type="evidence" value="ECO:0007669"/>
    <property type="project" value="UniProtKB-SubCell"/>
</dbReference>
<evidence type="ECO:0000256" key="9">
    <source>
        <dbReference type="PIRSR" id="PIRSR610347-1"/>
    </source>
</evidence>
<evidence type="ECO:0000313" key="13">
    <source>
        <dbReference type="EMBL" id="KIW46123.1"/>
    </source>
</evidence>
<feature type="compositionally biased region" description="Polar residues" evidence="12">
    <location>
        <begin position="97"/>
        <end position="114"/>
    </location>
</feature>
<feature type="compositionally biased region" description="Basic and acidic residues" evidence="12">
    <location>
        <begin position="636"/>
        <end position="648"/>
    </location>
</feature>
<feature type="region of interest" description="Disordered" evidence="12">
    <location>
        <begin position="621"/>
        <end position="648"/>
    </location>
</feature>
<keyword evidence="4" id="KW-0227">DNA damage</keyword>
<comment type="similarity">
    <text evidence="2">Belongs to the tyrosyl-DNA phosphodiesterase family.</text>
</comment>
<dbReference type="OrthoDB" id="47785at2759"/>
<dbReference type="PANTHER" id="PTHR12415:SF0">
    <property type="entry name" value="TYROSYL-DNA PHOSPHODIESTERASE 1"/>
    <property type="match status" value="1"/>
</dbReference>
<feature type="binding site" evidence="10">
    <location>
        <position position="229"/>
    </location>
    <ligand>
        <name>substrate</name>
    </ligand>
</feature>
<protein>
    <recommendedName>
        <fullName evidence="15">PLD phosphodiesterase domain-containing protein</fullName>
    </recommendedName>
</protein>
<dbReference type="Pfam" id="PF06087">
    <property type="entry name" value="Tyr-DNA_phospho"/>
    <property type="match status" value="1"/>
</dbReference>
<dbReference type="PANTHER" id="PTHR12415">
    <property type="entry name" value="TYROSYL-DNA PHOSPHODIESTERASE 1"/>
    <property type="match status" value="1"/>
</dbReference>
<dbReference type="GO" id="GO:0003690">
    <property type="term" value="F:double-stranded DNA binding"/>
    <property type="evidence" value="ECO:0007669"/>
    <property type="project" value="TreeGrafter"/>
</dbReference>
<feature type="region of interest" description="Disordered" evidence="12">
    <location>
        <begin position="542"/>
        <end position="601"/>
    </location>
</feature>
<dbReference type="CDD" id="cd09194">
    <property type="entry name" value="PLDc_yTdp1_1"/>
    <property type="match status" value="1"/>
</dbReference>
<feature type="compositionally biased region" description="Basic and acidic residues" evidence="12">
    <location>
        <begin position="1"/>
        <end position="13"/>
    </location>
</feature>
<sequence>MDPRPLKRVKVDSSDNTTTSSESVAGETADAASVRARRAHFLSSISRPISPPGTSRSETSTPQPEISTDLAPHQVSQTMGNRIRPLHVTKTEAHDTGLSTGETNLPATASPKQNGQDRQHATYIPSPFRLTSIRDLPASENNDTISLQDILGNPLIKEAWIFNYCFDVDWLMTFFDPDIRPQVKVKIVHGSWKRDSENRIAIDEACKRWPNVDALTAYLPDQFGTHHSKMFVLFTHDDTAQVIIHTANMLRKDWTNMTQAVWQTPSLPKLFVKTPSSTVGNVGSGSRFKYDLVQYLNAYGNKTKSLREQLVDYDFGAVRGALIASVPSRMKDFSLASGVKELWTQKLYGYPSLFRALKTIKSQDEVEKEDVTPSPAHVVCQISSIATLPATWLNQFFPTLSNHKPAQMWDRISIIFPTPSDVAASLDGYSSGGSIHTKAQSAAHLKQISTLRKSLCRWTRGPNVDARAGRDKAAPHIKTYVRFKEKPSPQTPTPDIEWALLTSANLSTQAWGTLREKDQETVVQSFEIGVLVWPELFEEGFNSGEGEGEEEELHKNNTIGSEKDGKPHGKSRTSRMVPAFGSDEPKKSNVTASSGVGDGGVDGRTIVGLRLPYDLPLTPYGQGDMPWSPQGTYDVPDGHGRRWPRDFY</sequence>
<dbReference type="HOGENOM" id="CLU_010413_2_0_1"/>
<name>A0A0D2DST7_9EURO</name>
<dbReference type="STRING" id="215243.A0A0D2DST7"/>
<dbReference type="SUPFAM" id="SSF56024">
    <property type="entry name" value="Phospholipase D/nuclease"/>
    <property type="match status" value="2"/>
</dbReference>
<dbReference type="EMBL" id="KN847333">
    <property type="protein sequence ID" value="KIW46123.1"/>
    <property type="molecule type" value="Genomic_DNA"/>
</dbReference>
<gene>
    <name evidence="13" type="ORF">PV06_01811</name>
</gene>
<feature type="region of interest" description="Disordered" evidence="12">
    <location>
        <begin position="92"/>
        <end position="119"/>
    </location>
</feature>
<proteinExistence type="inferred from homology"/>
<feature type="active site" description="Nucleophile" evidence="9">
    <location>
        <position position="227"/>
    </location>
</feature>
<evidence type="ECO:0008006" key="15">
    <source>
        <dbReference type="Google" id="ProtNLM"/>
    </source>
</evidence>
<dbReference type="VEuPathDB" id="FungiDB:PV06_01811"/>
<dbReference type="GO" id="GO:0006281">
    <property type="term" value="P:DNA repair"/>
    <property type="evidence" value="ECO:0007669"/>
    <property type="project" value="UniProtKB-KW"/>
</dbReference>
<evidence type="ECO:0000256" key="3">
    <source>
        <dbReference type="ARBA" id="ARBA00022722"/>
    </source>
</evidence>
<dbReference type="CDD" id="cd09123">
    <property type="entry name" value="PLDc_Tdp1_2"/>
    <property type="match status" value="1"/>
</dbReference>
<reference evidence="13 14" key="1">
    <citation type="submission" date="2015-01" db="EMBL/GenBank/DDBJ databases">
        <title>The Genome Sequence of Exophiala oligosperma CBS72588.</title>
        <authorList>
            <consortium name="The Broad Institute Genomics Platform"/>
            <person name="Cuomo C."/>
            <person name="de Hoog S."/>
            <person name="Gorbushina A."/>
            <person name="Stielow B."/>
            <person name="Teixiera M."/>
            <person name="Abouelleil A."/>
            <person name="Chapman S.B."/>
            <person name="Priest M."/>
            <person name="Young S.K."/>
            <person name="Wortman J."/>
            <person name="Nusbaum C."/>
            <person name="Birren B."/>
        </authorList>
    </citation>
    <scope>NUCLEOTIDE SEQUENCE [LARGE SCALE GENOMIC DNA]</scope>
    <source>
        <strain evidence="13 14">CBS 72588</strain>
    </source>
</reference>
<dbReference type="GO" id="GO:0017005">
    <property type="term" value="F:3'-tyrosyl-DNA phosphodiesterase activity"/>
    <property type="evidence" value="ECO:0007669"/>
    <property type="project" value="TreeGrafter"/>
</dbReference>
<evidence type="ECO:0000256" key="4">
    <source>
        <dbReference type="ARBA" id="ARBA00022763"/>
    </source>
</evidence>
<evidence type="ECO:0000256" key="2">
    <source>
        <dbReference type="ARBA" id="ARBA00010205"/>
    </source>
</evidence>
<keyword evidence="6" id="KW-0269">Exonuclease</keyword>
<dbReference type="RefSeq" id="XP_016266339.1">
    <property type="nucleotide sequence ID" value="XM_016402442.1"/>
</dbReference>
<feature type="compositionally biased region" description="Low complexity" evidence="12">
    <location>
        <begin position="14"/>
        <end position="23"/>
    </location>
</feature>
<dbReference type="GeneID" id="27353885"/>
<dbReference type="Proteomes" id="UP000053342">
    <property type="component" value="Unassembled WGS sequence"/>
</dbReference>
<keyword evidence="8" id="KW-0539">Nucleus</keyword>
<dbReference type="GO" id="GO:0004527">
    <property type="term" value="F:exonuclease activity"/>
    <property type="evidence" value="ECO:0007669"/>
    <property type="project" value="UniProtKB-KW"/>
</dbReference>
<dbReference type="FunFam" id="3.30.870.10:FF:000038">
    <property type="entry name" value="Probable tyrosyl-DNA phosphodiesterase"/>
    <property type="match status" value="1"/>
</dbReference>
<evidence type="ECO:0000256" key="8">
    <source>
        <dbReference type="ARBA" id="ARBA00023242"/>
    </source>
</evidence>
<organism evidence="13 14">
    <name type="scientific">Exophiala oligosperma</name>
    <dbReference type="NCBI Taxonomy" id="215243"/>
    <lineage>
        <taxon>Eukaryota</taxon>
        <taxon>Fungi</taxon>
        <taxon>Dikarya</taxon>
        <taxon>Ascomycota</taxon>
        <taxon>Pezizomycotina</taxon>
        <taxon>Eurotiomycetes</taxon>
        <taxon>Chaetothyriomycetidae</taxon>
        <taxon>Chaetothyriales</taxon>
        <taxon>Herpotrichiellaceae</taxon>
        <taxon>Exophiala</taxon>
    </lineage>
</organism>
<keyword evidence="3" id="KW-0540">Nuclease</keyword>
<evidence type="ECO:0000256" key="5">
    <source>
        <dbReference type="ARBA" id="ARBA00022801"/>
    </source>
</evidence>
<dbReference type="AlphaFoldDB" id="A0A0D2DST7"/>
<evidence type="ECO:0000256" key="11">
    <source>
        <dbReference type="PIRSR" id="PIRSR610347-3"/>
    </source>
</evidence>
<feature type="region of interest" description="Disordered" evidence="12">
    <location>
        <begin position="1"/>
        <end position="74"/>
    </location>
</feature>
<feature type="binding site" evidence="10">
    <location>
        <position position="478"/>
    </location>
    <ligand>
        <name>substrate</name>
    </ligand>
</feature>
<evidence type="ECO:0000256" key="10">
    <source>
        <dbReference type="PIRSR" id="PIRSR610347-2"/>
    </source>
</evidence>
<dbReference type="GO" id="GO:0003697">
    <property type="term" value="F:single-stranded DNA binding"/>
    <property type="evidence" value="ECO:0007669"/>
    <property type="project" value="TreeGrafter"/>
</dbReference>
<dbReference type="Gene3D" id="3.30.870.10">
    <property type="entry name" value="Endonuclease Chain A"/>
    <property type="match status" value="2"/>
</dbReference>
<feature type="active site" description="Proton donor/acceptor" evidence="9">
    <location>
        <position position="476"/>
    </location>
</feature>
<evidence type="ECO:0000256" key="6">
    <source>
        <dbReference type="ARBA" id="ARBA00022839"/>
    </source>
</evidence>
<feature type="site" description="Interaction with DNA" evidence="11">
    <location>
        <position position="507"/>
    </location>
</feature>
<evidence type="ECO:0000256" key="12">
    <source>
        <dbReference type="SAM" id="MobiDB-lite"/>
    </source>
</evidence>
<dbReference type="InterPro" id="IPR010347">
    <property type="entry name" value="Tdp1"/>
</dbReference>